<gene>
    <name evidence="2" type="ORF">SSA02_11580</name>
</gene>
<dbReference type="Gene3D" id="3.20.20.80">
    <property type="entry name" value="Glycosidases"/>
    <property type="match status" value="1"/>
</dbReference>
<dbReference type="InterPro" id="IPR029044">
    <property type="entry name" value="Nucleotide-diphossugar_trans"/>
</dbReference>
<keyword evidence="3" id="KW-1185">Reference proteome</keyword>
<dbReference type="PANTHER" id="PTHR41244">
    <property type="entry name" value="RHAMNAN SYNTHESIS F"/>
    <property type="match status" value="1"/>
</dbReference>
<reference evidence="2 3" key="1">
    <citation type="submission" date="2019-07" db="EMBL/GenBank/DDBJ databases">
        <title>Whole genome shotgun sequence of Swaminathania salitolerans NBRC 104436.</title>
        <authorList>
            <person name="Hosoyama A."/>
            <person name="Uohara A."/>
            <person name="Ohji S."/>
            <person name="Ichikawa N."/>
        </authorList>
    </citation>
    <scope>NUCLEOTIDE SEQUENCE [LARGE SCALE GENOMIC DNA]</scope>
    <source>
        <strain evidence="2 3">NBRC 104436</strain>
    </source>
</reference>
<dbReference type="SUPFAM" id="SSF53756">
    <property type="entry name" value="UDP-Glycosyltransferase/glycogen phosphorylase"/>
    <property type="match status" value="1"/>
</dbReference>
<organism evidence="2 3">
    <name type="scientific">Swaminathania salitolerans</name>
    <dbReference type="NCBI Taxonomy" id="182838"/>
    <lineage>
        <taxon>Bacteria</taxon>
        <taxon>Pseudomonadati</taxon>
        <taxon>Pseudomonadota</taxon>
        <taxon>Alphaproteobacteria</taxon>
        <taxon>Acetobacterales</taxon>
        <taxon>Acetobacteraceae</taxon>
        <taxon>Swaminathania</taxon>
    </lineage>
</organism>
<dbReference type="Gene3D" id="3.40.50.2000">
    <property type="entry name" value="Glycogen Phosphorylase B"/>
    <property type="match status" value="1"/>
</dbReference>
<dbReference type="Pfam" id="PF13692">
    <property type="entry name" value="Glyco_trans_1_4"/>
    <property type="match status" value="1"/>
</dbReference>
<dbReference type="SUPFAM" id="SSF53448">
    <property type="entry name" value="Nucleotide-diphospho-sugar transferases"/>
    <property type="match status" value="1"/>
</dbReference>
<dbReference type="CDD" id="cd11579">
    <property type="entry name" value="Glyco_tran_WbsX"/>
    <property type="match status" value="1"/>
</dbReference>
<sequence>MPTALRCIGHSGLFDIAFYLSRNPDLRDLGSGALSHYHHSGWREGRKPNPFFDPTWYLETYRDVTGDPLYHYITRGDYEGRRPVPWFDPRWYRQFNRVPANGLALAHYLANRQRPETRPMPEFDPQFYLQTYADVAASGMDPVEHYMVQGFREIRRPFAGFDPVFYRQRYLRHDPDANPFLHWLAHRHDPGVYPSLPDHETTIAREIRRRTQPGPFFEDHQPLPCAALRRARVLAYYLPQYHAIRENDAWWGKGFTEWTNLARGVPRFADHYQPRIPRDLGHYRLDTIAPLREQARMARESGIEGFVFYHYWFDGKRLLERPVELLLDTPDLELPFCLMWANESWSRRWDGSENDVLIAQNHHEAQDEALIADFVRHMKDRRYITVADRPLLMIYRPGAIPEARRRIARWRSLFRQAGFDPILVMAQAFGDHDPAEYGLDGAIEFPPHKLTESCTPIEDRVEILDDDLTARIYDYSELVEKALADETTPYPRIRTAVPSWDNDPRRQGAGLVVHGSTPRLYEQWLSGLVAQARANRFFGEALICINAWNEWAEGAYLEPDIHFGAAYLNATSRAVSGFQSTLSTRRLLLVGHDAFPAGAQMLLLALARALQRNHGVEISFVLLGGGDLLPEYRKLGTVEILSPGMPSAMERLAGLRREGIRSAIVNSAASTRLAPDLAEAKIPFLLLVHELPGMVRSRHLESSLQRATHLAHEVFVPGGLLARCHPQATILPQGLYAEIAFDESDRRKTRQALGIAPDAVVVVGVGFGDTRKGFDLFLHLFGMMLSPAFLFGAVNRRCETLHFLWVGDLDPSLEKTLTDDLERALRTRRFHLTRRVNNVAPYLSAADLFLLTSREDPYPSVVMEALSSGLPCCVFSENGMIPELLEQLRKEGDDRHECVPPGDLPAMGGVVLDHLRKPRPDPRKRKGTGRKLKTRFSFDAYAARLMISAFPTHPTVSVVVLSFNYARYLAARLATVFAQDCPVLEILVLDDGSDDGSPELAERYAREFDRRIVLVRNAKRSGCVFAQWQKALDLAKGEWIWIAEADDLSEPDFLSSLLDVTRQSARIVMAFCDSRAIDRDGVELMPSYQEYYRSHVRHLMARDMLIDGQSFVRDYLSVANLVLNVSAAIFRRVALRDAVRSCAQELRTFRLAGDWRLYLELLLRPDAQLAFLAKPRNIHRRHSDSVTGSMDRTDHLEEIARLHREIDRRLGYPEGLSQRQRIAREDLAKRFGISPAIPALPCPALPPPNAINQL</sequence>
<evidence type="ECO:0000313" key="2">
    <source>
        <dbReference type="EMBL" id="GEL01995.1"/>
    </source>
</evidence>
<dbReference type="EMBL" id="BJVC01000002">
    <property type="protein sequence ID" value="GEL01995.1"/>
    <property type="molecule type" value="Genomic_DNA"/>
</dbReference>
<evidence type="ECO:0000313" key="3">
    <source>
        <dbReference type="Proteomes" id="UP000321405"/>
    </source>
</evidence>
<dbReference type="Pfam" id="PF00535">
    <property type="entry name" value="Glycos_transf_2"/>
    <property type="match status" value="1"/>
</dbReference>
<dbReference type="RefSeq" id="WP_147092995.1">
    <property type="nucleotide sequence ID" value="NZ_BJVC01000002.1"/>
</dbReference>
<dbReference type="PANTHER" id="PTHR41244:SF1">
    <property type="entry name" value="GLYCOSYLTRANSFERASE"/>
    <property type="match status" value="1"/>
</dbReference>
<dbReference type="AlphaFoldDB" id="A0A511BP10"/>
<feature type="domain" description="Glycosyltransferase 2-like" evidence="1">
    <location>
        <begin position="957"/>
        <end position="1087"/>
    </location>
</feature>
<dbReference type="InterPro" id="IPR032719">
    <property type="entry name" value="WbsX"/>
</dbReference>
<dbReference type="Pfam" id="PF14307">
    <property type="entry name" value="Glyco_tran_WbsX"/>
    <property type="match status" value="1"/>
</dbReference>
<accession>A0A511BP10</accession>
<proteinExistence type="predicted"/>
<name>A0A511BP10_9PROT</name>
<dbReference type="Proteomes" id="UP000321405">
    <property type="component" value="Unassembled WGS sequence"/>
</dbReference>
<dbReference type="OrthoDB" id="9816424at2"/>
<dbReference type="InterPro" id="IPR001173">
    <property type="entry name" value="Glyco_trans_2-like"/>
</dbReference>
<dbReference type="Gene3D" id="3.90.550.10">
    <property type="entry name" value="Spore Coat Polysaccharide Biosynthesis Protein SpsA, Chain A"/>
    <property type="match status" value="1"/>
</dbReference>
<protein>
    <recommendedName>
        <fullName evidence="1">Glycosyltransferase 2-like domain-containing protein</fullName>
    </recommendedName>
</protein>
<comment type="caution">
    <text evidence="2">The sequence shown here is derived from an EMBL/GenBank/DDBJ whole genome shotgun (WGS) entry which is preliminary data.</text>
</comment>
<evidence type="ECO:0000259" key="1">
    <source>
        <dbReference type="Pfam" id="PF00535"/>
    </source>
</evidence>